<evidence type="ECO:0008006" key="3">
    <source>
        <dbReference type="Google" id="ProtNLM"/>
    </source>
</evidence>
<keyword evidence="2" id="KW-1185">Reference proteome</keyword>
<organism evidence="1 2">
    <name type="scientific">Candidatus Arcanibacter lacustris</name>
    <dbReference type="NCBI Taxonomy" id="1607817"/>
    <lineage>
        <taxon>Bacteria</taxon>
        <taxon>Pseudomonadati</taxon>
        <taxon>Pseudomonadota</taxon>
        <taxon>Alphaproteobacteria</taxon>
        <taxon>Rickettsiales</taxon>
        <taxon>Candidatus Arcanibacter</taxon>
    </lineage>
</organism>
<accession>A0A0F5MP18</accession>
<dbReference type="EMBL" id="JYHA01000059">
    <property type="protein sequence ID" value="KKB96535.1"/>
    <property type="molecule type" value="Genomic_DNA"/>
</dbReference>
<comment type="caution">
    <text evidence="1">The sequence shown here is derived from an EMBL/GenBank/DDBJ whole genome shotgun (WGS) entry which is preliminary data.</text>
</comment>
<dbReference type="AlphaFoldDB" id="A0A0F5MP18"/>
<evidence type="ECO:0000313" key="1">
    <source>
        <dbReference type="EMBL" id="KKB96535.1"/>
    </source>
</evidence>
<reference evidence="1 2" key="1">
    <citation type="submission" date="2015-02" db="EMBL/GenBank/DDBJ databases">
        <title>Single cell genomics of a rare environmental alphaproteobacterium provides unique insights into Rickettsiaceae evolution.</title>
        <authorList>
            <person name="Martijn J."/>
            <person name="Schulz F."/>
            <person name="Zaremba-Niedzwiedzka K."/>
            <person name="Viklund J."/>
            <person name="Stepanauskas R."/>
            <person name="Andersson S.G.E."/>
            <person name="Horn M."/>
            <person name="Guy L."/>
            <person name="Ettema T.J.G."/>
        </authorList>
    </citation>
    <scope>NUCLEOTIDE SEQUENCE [LARGE SCALE GENOMIC DNA]</scope>
    <source>
        <strain evidence="1 2">SCGC AAA041-L04</strain>
    </source>
</reference>
<proteinExistence type="predicted"/>
<evidence type="ECO:0000313" key="2">
    <source>
        <dbReference type="Proteomes" id="UP000033358"/>
    </source>
</evidence>
<name>A0A0F5MP18_9RICK</name>
<gene>
    <name evidence="1" type="ORF">SZ25_00375</name>
</gene>
<dbReference type="Proteomes" id="UP000033358">
    <property type="component" value="Unassembled WGS sequence"/>
</dbReference>
<sequence>MNITTGNIVIYQDNEGKEIVDVTLVKDTMWLSLNQISLLFEREASLIIGNNNIE</sequence>
<protein>
    <recommendedName>
        <fullName evidence="3">Virulence protein</fullName>
    </recommendedName>
</protein>